<sequence>MKASMQLKLFLILLLFVGIRYGSLSKDFSCEEPGLVRAARAIVACGYPLIYAGETMDFPVVGLSKHPMPAWILAGAFAVFGEDERVARSTIALFSLLILYTIYLFSVRMIPQFGGTKVGLLAAALFALNPFALQNSLMVHYDGSVYAFFVTAFMFYALWFLARSKRRPWEFVGLAFLASLCFANKIEPTLICFFVVVLYALYPLRDIRLAAGVSVALGFGILLFMVPYYFYNLLFAHPEATFWEIKVFFDQFLGRHFLGGVSRALEGTGPGPLHTGTLLVLGFFSWMIYWGMALLALAVSCELRGLWPKLWRAELTFEDHTIAFFTYWIGSFILVHFGFGWLGAGYPRYFGPIVPPTIILISLYLVRIGAFEKRNLKCLIPLSLVFPLLYVLFPALTGLRDYLTRADFFSLMRIPSGVTVATIYIALGLGGLVGAFVKDRRVLTATATVFFAFYLGFNAIQLHHDLKADYSLTDMYGVKDSKKVGHYLNGITGPDDIIICEKAVGHYYQKRFYDIAHLTTAPGENNFEEVCQNPEVKYLTVSRQMLDQSQRRFKSRYFEKPRLVFQSNYEIIRLK</sequence>
<evidence type="ECO:0000256" key="5">
    <source>
        <dbReference type="ARBA" id="ARBA00022692"/>
    </source>
</evidence>
<dbReference type="GO" id="GO:0016763">
    <property type="term" value="F:pentosyltransferase activity"/>
    <property type="evidence" value="ECO:0007669"/>
    <property type="project" value="TreeGrafter"/>
</dbReference>
<reference evidence="10 11" key="1">
    <citation type="journal article" date="2017" name="ISME J.">
        <title>Energy and carbon metabolisms in a deep terrestrial subsurface fluid microbial community.</title>
        <authorList>
            <person name="Momper L."/>
            <person name="Jungbluth S.P."/>
            <person name="Lee M.D."/>
            <person name="Amend J.P."/>
        </authorList>
    </citation>
    <scope>NUCLEOTIDE SEQUENCE [LARGE SCALE GENOMIC DNA]</scope>
    <source>
        <strain evidence="10">SURF_17</strain>
    </source>
</reference>
<evidence type="ECO:0000256" key="7">
    <source>
        <dbReference type="ARBA" id="ARBA00023136"/>
    </source>
</evidence>
<feature type="transmembrane region" description="Helical" evidence="8">
    <location>
        <begin position="116"/>
        <end position="133"/>
    </location>
</feature>
<feature type="transmembrane region" description="Helical" evidence="8">
    <location>
        <begin position="322"/>
        <end position="343"/>
    </location>
</feature>
<feature type="transmembrane region" description="Helical" evidence="8">
    <location>
        <begin position="91"/>
        <end position="110"/>
    </location>
</feature>
<protein>
    <recommendedName>
        <fullName evidence="9">Glycosyltransferase RgtA/B/C/D-like domain-containing protein</fullName>
    </recommendedName>
</protein>
<accession>A0A419F335</accession>
<gene>
    <name evidence="10" type="ORF">C4532_05275</name>
</gene>
<feature type="domain" description="Glycosyltransferase RgtA/B/C/D-like" evidence="9">
    <location>
        <begin position="66"/>
        <end position="227"/>
    </location>
</feature>
<evidence type="ECO:0000313" key="10">
    <source>
        <dbReference type="EMBL" id="RJP72843.1"/>
    </source>
</evidence>
<evidence type="ECO:0000256" key="2">
    <source>
        <dbReference type="ARBA" id="ARBA00022475"/>
    </source>
</evidence>
<keyword evidence="7 8" id="KW-0472">Membrane</keyword>
<dbReference type="Proteomes" id="UP000285961">
    <property type="component" value="Unassembled WGS sequence"/>
</dbReference>
<dbReference type="PANTHER" id="PTHR33908:SF11">
    <property type="entry name" value="MEMBRANE PROTEIN"/>
    <property type="match status" value="1"/>
</dbReference>
<keyword evidence="2" id="KW-1003">Cell membrane</keyword>
<dbReference type="GO" id="GO:0005886">
    <property type="term" value="C:plasma membrane"/>
    <property type="evidence" value="ECO:0007669"/>
    <property type="project" value="UniProtKB-SubCell"/>
</dbReference>
<comment type="caution">
    <text evidence="10">The sequence shown here is derived from an EMBL/GenBank/DDBJ whole genome shotgun (WGS) entry which is preliminary data.</text>
</comment>
<evidence type="ECO:0000256" key="6">
    <source>
        <dbReference type="ARBA" id="ARBA00022989"/>
    </source>
</evidence>
<keyword evidence="4" id="KW-0808">Transferase</keyword>
<dbReference type="AlphaFoldDB" id="A0A419F335"/>
<feature type="transmembrane region" description="Helical" evidence="8">
    <location>
        <begin position="416"/>
        <end position="437"/>
    </location>
</feature>
<feature type="transmembrane region" description="Helical" evidence="8">
    <location>
        <begin position="278"/>
        <end position="301"/>
    </location>
</feature>
<feature type="transmembrane region" description="Helical" evidence="8">
    <location>
        <begin position="378"/>
        <end position="396"/>
    </location>
</feature>
<dbReference type="EMBL" id="QZKI01000037">
    <property type="protein sequence ID" value="RJP72843.1"/>
    <property type="molecule type" value="Genomic_DNA"/>
</dbReference>
<feature type="transmembrane region" description="Helical" evidence="8">
    <location>
        <begin position="145"/>
        <end position="162"/>
    </location>
</feature>
<dbReference type="InterPro" id="IPR050297">
    <property type="entry name" value="LipidA_mod_glycosyltrf_83"/>
</dbReference>
<feature type="transmembrane region" description="Helical" evidence="8">
    <location>
        <begin position="349"/>
        <end position="366"/>
    </location>
</feature>
<evidence type="ECO:0000256" key="8">
    <source>
        <dbReference type="SAM" id="Phobius"/>
    </source>
</evidence>
<evidence type="ECO:0000313" key="11">
    <source>
        <dbReference type="Proteomes" id="UP000285961"/>
    </source>
</evidence>
<evidence type="ECO:0000256" key="1">
    <source>
        <dbReference type="ARBA" id="ARBA00004651"/>
    </source>
</evidence>
<feature type="transmembrane region" description="Helical" evidence="8">
    <location>
        <begin position="442"/>
        <end position="460"/>
    </location>
</feature>
<evidence type="ECO:0000256" key="3">
    <source>
        <dbReference type="ARBA" id="ARBA00022676"/>
    </source>
</evidence>
<dbReference type="GO" id="GO:0009103">
    <property type="term" value="P:lipopolysaccharide biosynthetic process"/>
    <property type="evidence" value="ECO:0007669"/>
    <property type="project" value="UniProtKB-ARBA"/>
</dbReference>
<comment type="subcellular location">
    <subcellularLocation>
        <location evidence="1">Cell membrane</location>
        <topology evidence="1">Multi-pass membrane protein</topology>
    </subcellularLocation>
</comment>
<name>A0A419F335_9BACT</name>
<keyword evidence="5 8" id="KW-0812">Transmembrane</keyword>
<evidence type="ECO:0000259" key="9">
    <source>
        <dbReference type="Pfam" id="PF13231"/>
    </source>
</evidence>
<organism evidence="10 11">
    <name type="scientific">Candidatus Abyssobacteria bacterium SURF_17</name>
    <dbReference type="NCBI Taxonomy" id="2093361"/>
    <lineage>
        <taxon>Bacteria</taxon>
        <taxon>Pseudomonadati</taxon>
        <taxon>Candidatus Hydrogenedentota</taxon>
        <taxon>Candidatus Abyssobacteria</taxon>
    </lineage>
</organism>
<dbReference type="PANTHER" id="PTHR33908">
    <property type="entry name" value="MANNOSYLTRANSFERASE YKCB-RELATED"/>
    <property type="match status" value="1"/>
</dbReference>
<dbReference type="InterPro" id="IPR038731">
    <property type="entry name" value="RgtA/B/C-like"/>
</dbReference>
<proteinExistence type="predicted"/>
<keyword evidence="3" id="KW-0328">Glycosyltransferase</keyword>
<dbReference type="Pfam" id="PF13231">
    <property type="entry name" value="PMT_2"/>
    <property type="match status" value="1"/>
</dbReference>
<keyword evidence="6 8" id="KW-1133">Transmembrane helix</keyword>
<evidence type="ECO:0000256" key="4">
    <source>
        <dbReference type="ARBA" id="ARBA00022679"/>
    </source>
</evidence>
<feature type="transmembrane region" description="Helical" evidence="8">
    <location>
        <begin position="209"/>
        <end position="231"/>
    </location>
</feature>